<reference evidence="2 3" key="1">
    <citation type="submission" date="2018-10" db="EMBL/GenBank/DDBJ databases">
        <title>Genomic Encyclopedia of Type Strains, Phase IV (KMG-IV): sequencing the most valuable type-strain genomes for metagenomic binning, comparative biology and taxonomic classification.</title>
        <authorList>
            <person name="Goeker M."/>
        </authorList>
    </citation>
    <scope>NUCLEOTIDE SEQUENCE [LARGE SCALE GENOMIC DNA]</scope>
    <source>
        <strain evidence="2 3">DSM 22008</strain>
    </source>
</reference>
<feature type="transmembrane region" description="Helical" evidence="1">
    <location>
        <begin position="27"/>
        <end position="47"/>
    </location>
</feature>
<keyword evidence="1" id="KW-0812">Transmembrane</keyword>
<protein>
    <submittedName>
        <fullName evidence="2">Uncharacterized protein</fullName>
    </submittedName>
</protein>
<dbReference type="EMBL" id="RBII01000001">
    <property type="protein sequence ID" value="RKQ71871.1"/>
    <property type="molecule type" value="Genomic_DNA"/>
</dbReference>
<keyword evidence="3" id="KW-1185">Reference proteome</keyword>
<sequence>MNVILTSSIVFFLIAASIKPQIFYSHYKFSIFVFSILVLGAHIVNYIENKEVIGRGRKFIRLIFSLIIIVMSIFIFVTLLKKGSNP</sequence>
<comment type="caution">
    <text evidence="2">The sequence shown here is derived from an EMBL/GenBank/DDBJ whole genome shotgun (WGS) entry which is preliminary data.</text>
</comment>
<proteinExistence type="predicted"/>
<dbReference type="Proteomes" id="UP000282211">
    <property type="component" value="Unassembled WGS sequence"/>
</dbReference>
<evidence type="ECO:0000313" key="3">
    <source>
        <dbReference type="Proteomes" id="UP000282211"/>
    </source>
</evidence>
<keyword evidence="1" id="KW-0472">Membrane</keyword>
<organism evidence="2 3">
    <name type="scientific">Litorimonas taeanensis</name>
    <dbReference type="NCBI Taxonomy" id="568099"/>
    <lineage>
        <taxon>Bacteria</taxon>
        <taxon>Pseudomonadati</taxon>
        <taxon>Pseudomonadota</taxon>
        <taxon>Alphaproteobacteria</taxon>
        <taxon>Maricaulales</taxon>
        <taxon>Robiginitomaculaceae</taxon>
    </lineage>
</organism>
<accession>A0A420WLE9</accession>
<keyword evidence="1" id="KW-1133">Transmembrane helix</keyword>
<dbReference type="InParanoid" id="A0A420WLE9"/>
<gene>
    <name evidence="2" type="ORF">DES40_1203</name>
</gene>
<evidence type="ECO:0000313" key="2">
    <source>
        <dbReference type="EMBL" id="RKQ71871.1"/>
    </source>
</evidence>
<dbReference type="AlphaFoldDB" id="A0A420WLE9"/>
<evidence type="ECO:0000256" key="1">
    <source>
        <dbReference type="SAM" id="Phobius"/>
    </source>
</evidence>
<name>A0A420WLE9_9PROT</name>
<feature type="transmembrane region" description="Helical" evidence="1">
    <location>
        <begin position="59"/>
        <end position="80"/>
    </location>
</feature>